<evidence type="ECO:0000313" key="3">
    <source>
        <dbReference type="Proteomes" id="UP000240535"/>
    </source>
</evidence>
<dbReference type="Gene3D" id="2.30.310.10">
    <property type="entry name" value="ibrinogen binding protein from staphylococcus aureus domain"/>
    <property type="match status" value="1"/>
</dbReference>
<dbReference type="Pfam" id="PF05670">
    <property type="entry name" value="NFACT-R_1"/>
    <property type="match status" value="1"/>
</dbReference>
<comment type="caution">
    <text evidence="2">The sequence shown here is derived from an EMBL/GenBank/DDBJ whole genome shotgun (WGS) entry which is preliminary data.</text>
</comment>
<proteinExistence type="predicted"/>
<dbReference type="EMBL" id="PDHH01000001">
    <property type="protein sequence ID" value="PSM53202.1"/>
    <property type="molecule type" value="Genomic_DNA"/>
</dbReference>
<keyword evidence="3" id="KW-1185">Reference proteome</keyword>
<feature type="domain" description="NFACT RNA-binding" evidence="1">
    <location>
        <begin position="340"/>
        <end position="417"/>
    </location>
</feature>
<evidence type="ECO:0000313" key="2">
    <source>
        <dbReference type="EMBL" id="PSM53202.1"/>
    </source>
</evidence>
<name>A0A2P8R3X3_9BACT</name>
<dbReference type="Proteomes" id="UP000240535">
    <property type="component" value="Unassembled WGS sequence"/>
</dbReference>
<sequence>MKYKILIQIGQYLQKYNKINTIKRANDRVLVIDFNSKEKLFFDMSKGNSSIYKNDEFQSSKHYNAPFDVTLAKRFNSSYIEKIEVLDGNRILHIKAVQKGSYKKVESNIYFEFTGRFTNVVIADEKNMILDALSHYENQNRTIKPGKELIHLDPINIKEKESEDILNFNEFFKNEFEKINLKQMENVKFSKLSQVEKKLSGVQKNLNSLQSKEELLNQSEVLNNKARIITANLHNLKDFDRELKLVDFEGKDIFIKLEESPKNSTKQMFEESKKLKQKALGISIEEKNLNEKIKFLENLKYMLKNAKTIEELEILLPRKSQKKKYEKEHDNIENFYINEFKISVGKNEKGNILLLKNAKKNDFWFHIKDIPSAHVIVKTNKQKLSEDIIEFAANLCVNMSVKESGKYLVDFTKKENVKVINGAFVNYVNYDTIEILKV</sequence>
<evidence type="ECO:0000259" key="1">
    <source>
        <dbReference type="Pfam" id="PF05670"/>
    </source>
</evidence>
<organism evidence="2 3">
    <name type="scientific">Campylobacter blaseri</name>
    <dbReference type="NCBI Taxonomy" id="2042961"/>
    <lineage>
        <taxon>Bacteria</taxon>
        <taxon>Pseudomonadati</taxon>
        <taxon>Campylobacterota</taxon>
        <taxon>Epsilonproteobacteria</taxon>
        <taxon>Campylobacterales</taxon>
        <taxon>Campylobacteraceae</taxon>
        <taxon>Campylobacter</taxon>
    </lineage>
</organism>
<dbReference type="Pfam" id="PF05833">
    <property type="entry name" value="NFACT_N"/>
    <property type="match status" value="1"/>
</dbReference>
<reference evidence="3" key="1">
    <citation type="submission" date="2017-10" db="EMBL/GenBank/DDBJ databases">
        <title>Campylobacter species from seals.</title>
        <authorList>
            <person name="Gilbert M.J."/>
            <person name="Zomer A.L."/>
            <person name="Timmerman A.J."/>
            <person name="Duim B."/>
            <person name="Wagenaar J.A."/>
        </authorList>
    </citation>
    <scope>NUCLEOTIDE SEQUENCE [LARGE SCALE GENOMIC DNA]</scope>
    <source>
        <strain evidence="3">17S00004-5</strain>
    </source>
</reference>
<gene>
    <name evidence="2" type="ORF">CQ405_01245</name>
</gene>
<dbReference type="InterPro" id="IPR008532">
    <property type="entry name" value="NFACT_RNA-bd"/>
</dbReference>
<dbReference type="OrthoDB" id="9766163at2"/>
<dbReference type="RefSeq" id="WP_106869759.1">
    <property type="nucleotide sequence ID" value="NZ_CP053841.1"/>
</dbReference>
<protein>
    <recommendedName>
        <fullName evidence="1">NFACT RNA-binding domain-containing protein</fullName>
    </recommendedName>
</protein>
<dbReference type="AlphaFoldDB" id="A0A2P8R3X3"/>
<accession>A0A2P8R3X3</accession>